<keyword evidence="2" id="KW-1185">Reference proteome</keyword>
<comment type="caution">
    <text evidence="1">The sequence shown here is derived from an EMBL/GenBank/DDBJ whole genome shotgun (WGS) entry which is preliminary data.</text>
</comment>
<protein>
    <submittedName>
        <fullName evidence="1">Uncharacterized protein</fullName>
    </submittedName>
</protein>
<proteinExistence type="predicted"/>
<evidence type="ECO:0000313" key="2">
    <source>
        <dbReference type="Proteomes" id="UP001140562"/>
    </source>
</evidence>
<dbReference type="EMBL" id="JAPEUV010000010">
    <property type="protein sequence ID" value="KAJ4341617.1"/>
    <property type="molecule type" value="Genomic_DNA"/>
</dbReference>
<sequence length="334" mass="38087">MPAARSRQDSTMGDLEDKLAATLARGFDSNGQPREGFYNLTRRMENEEGEQFDVDHTIQDFLVYRATDVTFEWHARSDKWESDLPNALITMTADSLRKLRQQNEARMTVWSDSYGLEQNYTTAQRTLDDGAITSARQHRASELALPSTFHLDQFSDPDRPALDQILPVFIELTAARARLDDDWEPTSDWFNLAGQFMLQAVIDQYMTNGHCSSECFTAIFAFGNPGAQREGEGTDVTAMRSLFCTGDAELPEWKRVRSNYIRIANGAYRMLQNGEDRFSYVKFESSLLSFLHHLHESATKPDIVQVEEGRISIDGNELSELESKDVIKRMRLDV</sequence>
<dbReference type="Proteomes" id="UP001140562">
    <property type="component" value="Unassembled WGS sequence"/>
</dbReference>
<dbReference type="OrthoDB" id="4149149at2759"/>
<accession>A0A9W8X5M5</accession>
<gene>
    <name evidence="1" type="ORF">N0V87_001632</name>
</gene>
<reference evidence="1" key="1">
    <citation type="submission" date="2022-10" db="EMBL/GenBank/DDBJ databases">
        <title>Tapping the CABI collections for fungal endophytes: first genome assemblies for Collariella, Neodidymelliopsis, Ascochyta clinopodiicola, Didymella pomorum, Didymosphaeria variabile, Neocosmospora piperis and Neocucurbitaria cava.</title>
        <authorList>
            <person name="Hill R."/>
        </authorList>
    </citation>
    <scope>NUCLEOTIDE SEQUENCE</scope>
    <source>
        <strain evidence="1">IMI 360193</strain>
    </source>
</reference>
<name>A0A9W8X5M5_9PLEO</name>
<evidence type="ECO:0000313" key="1">
    <source>
        <dbReference type="EMBL" id="KAJ4341617.1"/>
    </source>
</evidence>
<dbReference type="AlphaFoldDB" id="A0A9W8X5M5"/>
<organism evidence="1 2">
    <name type="scientific">Didymella glomerata</name>
    <dbReference type="NCBI Taxonomy" id="749621"/>
    <lineage>
        <taxon>Eukaryota</taxon>
        <taxon>Fungi</taxon>
        <taxon>Dikarya</taxon>
        <taxon>Ascomycota</taxon>
        <taxon>Pezizomycotina</taxon>
        <taxon>Dothideomycetes</taxon>
        <taxon>Pleosporomycetidae</taxon>
        <taxon>Pleosporales</taxon>
        <taxon>Pleosporineae</taxon>
        <taxon>Didymellaceae</taxon>
        <taxon>Didymella</taxon>
    </lineage>
</organism>